<keyword evidence="2" id="KW-1185">Reference proteome</keyword>
<sequence length="84" mass="9311">MLIAVGYLTEQARIAKDFLLTSAVSLVQGLTLCLEARTLLSSGKVDVRADIRLDHGKHHRGRCIIFNEKLEEGSYNCLRSPGQL</sequence>
<proteinExistence type="predicted"/>
<organism evidence="1 2">
    <name type="scientific">Myodes glareolus</name>
    <name type="common">Bank vole</name>
    <name type="synonym">Clethrionomys glareolus</name>
    <dbReference type="NCBI Taxonomy" id="447135"/>
    <lineage>
        <taxon>Eukaryota</taxon>
        <taxon>Metazoa</taxon>
        <taxon>Chordata</taxon>
        <taxon>Craniata</taxon>
        <taxon>Vertebrata</taxon>
        <taxon>Euteleostomi</taxon>
        <taxon>Mammalia</taxon>
        <taxon>Eutheria</taxon>
        <taxon>Euarchontoglires</taxon>
        <taxon>Glires</taxon>
        <taxon>Rodentia</taxon>
        <taxon>Myomorpha</taxon>
        <taxon>Muroidea</taxon>
        <taxon>Cricetidae</taxon>
        <taxon>Arvicolinae</taxon>
        <taxon>Myodes</taxon>
    </lineage>
</organism>
<gene>
    <name evidence="1" type="ORF">U0070_003727</name>
</gene>
<dbReference type="EMBL" id="JBBHLL010000063">
    <property type="protein sequence ID" value="KAK7821686.1"/>
    <property type="molecule type" value="Genomic_DNA"/>
</dbReference>
<protein>
    <submittedName>
        <fullName evidence="1">Uncharacterized protein</fullName>
    </submittedName>
</protein>
<accession>A0AAW0J566</accession>
<dbReference type="AlphaFoldDB" id="A0AAW0J566"/>
<evidence type="ECO:0000313" key="2">
    <source>
        <dbReference type="Proteomes" id="UP001488838"/>
    </source>
</evidence>
<dbReference type="Proteomes" id="UP001488838">
    <property type="component" value="Unassembled WGS sequence"/>
</dbReference>
<comment type="caution">
    <text evidence="1">The sequence shown here is derived from an EMBL/GenBank/DDBJ whole genome shotgun (WGS) entry which is preliminary data.</text>
</comment>
<reference evidence="1 2" key="1">
    <citation type="journal article" date="2023" name="bioRxiv">
        <title>Conserved and derived expression patterns and positive selection on dental genes reveal complex evolutionary context of ever-growing rodent molars.</title>
        <authorList>
            <person name="Calamari Z.T."/>
            <person name="Song A."/>
            <person name="Cohen E."/>
            <person name="Akter M."/>
            <person name="Roy R.D."/>
            <person name="Hallikas O."/>
            <person name="Christensen M.M."/>
            <person name="Li P."/>
            <person name="Marangoni P."/>
            <person name="Jernvall J."/>
            <person name="Klein O.D."/>
        </authorList>
    </citation>
    <scope>NUCLEOTIDE SEQUENCE [LARGE SCALE GENOMIC DNA]</scope>
    <source>
        <strain evidence="1">V071</strain>
    </source>
</reference>
<name>A0AAW0J566_MYOGA</name>
<evidence type="ECO:0000313" key="1">
    <source>
        <dbReference type="EMBL" id="KAK7821686.1"/>
    </source>
</evidence>